<sequence length="674" mass="68995">MPGGGVMLAGAAPLVAREGLAALFDGSPKLILLPGVAAPEALALPGLALWALRPQGGVPWLAPLAAAAVAVEGLPLPAAPGGVLALVGPAAAAAAPLLDWWERAAPQAVPPLILAGQGAAALPELAARAVAALAASAGAAAAAQQALLALRGEHEALRLAQARLRQASAQLLPPAPPLLVAATVPDEAGAAVAAVAGELALGQSLGVGLEGLAAIALHLQAVEPGASGLLRLRLLGAESGRIHGAWCLPGESLAPGWLTLDLPEPLEPLHETAWLEVRAALGPEDRLALSLAAAPAPPGGSVAVAGGAAETRALALALWTGLPGRRLVQAAFWDEETIGLPAPPTGAPVALPEQLWRQARLAEGRIERVAIGREAARLVAALGPGERALVVLPAVPLHGLDLLRAELVVALGDAAWLEAALWLQPAGHEIESVLDLSTALPGARWSGWHAGHPGEPGCRPVLALPPGPVRQAGVALVLRNRESAPEAVLQVEIAGLAGIRRAQPPPAAPRRAPPRLLPAAPATPFAAMVRLMECYRSADGGYRHLDLLLETVRAEGQSWPRLRCKLALNGGQPLLEFRQRPDWPQAFERWPASPADAAGAYLHLTEARLAAGFARELATARDRAALLAVLRLLPAAVATAARDATTDPEDYERWIAAARQLAATAEALEPAPAA</sequence>
<accession>A0A327M3Z4</accession>
<organism evidence="1 2">
    <name type="scientific">Roseicella frigidaeris</name>
    <dbReference type="NCBI Taxonomy" id="2230885"/>
    <lineage>
        <taxon>Bacteria</taxon>
        <taxon>Pseudomonadati</taxon>
        <taxon>Pseudomonadota</taxon>
        <taxon>Alphaproteobacteria</taxon>
        <taxon>Acetobacterales</taxon>
        <taxon>Roseomonadaceae</taxon>
        <taxon>Roseicella</taxon>
    </lineage>
</organism>
<dbReference type="InterPro" id="IPR046184">
    <property type="entry name" value="DUF6212"/>
</dbReference>
<evidence type="ECO:0000313" key="1">
    <source>
        <dbReference type="EMBL" id="RAI56932.1"/>
    </source>
</evidence>
<dbReference type="EMBL" id="QLIX01000023">
    <property type="protein sequence ID" value="RAI56932.1"/>
    <property type="molecule type" value="Genomic_DNA"/>
</dbReference>
<comment type="caution">
    <text evidence="1">The sequence shown here is derived from an EMBL/GenBank/DDBJ whole genome shotgun (WGS) entry which is preliminary data.</text>
</comment>
<protein>
    <submittedName>
        <fullName evidence="1">Uncharacterized protein</fullName>
    </submittedName>
</protein>
<dbReference type="RefSeq" id="WP_111471933.1">
    <property type="nucleotide sequence ID" value="NZ_QLIX01000023.1"/>
</dbReference>
<proteinExistence type="predicted"/>
<dbReference type="AlphaFoldDB" id="A0A327M3Z4"/>
<gene>
    <name evidence="1" type="ORF">DOO78_21480</name>
</gene>
<evidence type="ECO:0000313" key="2">
    <source>
        <dbReference type="Proteomes" id="UP000249065"/>
    </source>
</evidence>
<dbReference type="OrthoDB" id="7262310at2"/>
<dbReference type="Proteomes" id="UP000249065">
    <property type="component" value="Unassembled WGS sequence"/>
</dbReference>
<reference evidence="2" key="1">
    <citation type="submission" date="2018-06" db="EMBL/GenBank/DDBJ databases">
        <authorList>
            <person name="Khan S.A."/>
        </authorList>
    </citation>
    <scope>NUCLEOTIDE SEQUENCE [LARGE SCALE GENOMIC DNA]</scope>
    <source>
        <strain evidence="2">DB-1506</strain>
    </source>
</reference>
<keyword evidence="2" id="KW-1185">Reference proteome</keyword>
<name>A0A327M3Z4_9PROT</name>
<dbReference type="Pfam" id="PF19717">
    <property type="entry name" value="DUF6212"/>
    <property type="match status" value="1"/>
</dbReference>